<feature type="domain" description="Macro" evidence="1">
    <location>
        <begin position="55"/>
        <end position="235"/>
    </location>
</feature>
<gene>
    <name evidence="2" type="ORF">I308_105740</name>
</gene>
<dbReference type="PANTHER" id="PTHR11106">
    <property type="entry name" value="GANGLIOSIDE INDUCED DIFFERENTIATION ASSOCIATED PROTEIN 2-RELATED"/>
    <property type="match status" value="1"/>
</dbReference>
<dbReference type="Pfam" id="PF01661">
    <property type="entry name" value="Macro"/>
    <property type="match status" value="1"/>
</dbReference>
<reference evidence="2" key="2">
    <citation type="submission" date="2024-01" db="EMBL/GenBank/DDBJ databases">
        <title>Comparative genomics of Cryptococcus and Kwoniella reveals pathogenesis evolution and contrasting modes of karyotype evolution via chromosome fusion or intercentromeric recombination.</title>
        <authorList>
            <person name="Coelho M.A."/>
            <person name="David-Palma M."/>
            <person name="Shea T."/>
            <person name="Bowers K."/>
            <person name="Mcginley-Smith S."/>
            <person name="Mohammad A.W."/>
            <person name="Gnirke A."/>
            <person name="Yurkov A.M."/>
            <person name="Nowrousian M."/>
            <person name="Sun S."/>
            <person name="Cuomo C.A."/>
            <person name="Heitman J."/>
        </authorList>
    </citation>
    <scope>NUCLEOTIDE SEQUENCE</scope>
    <source>
        <strain evidence="2">IND107</strain>
    </source>
</reference>
<dbReference type="Gene3D" id="3.40.220.10">
    <property type="entry name" value="Leucine Aminopeptidase, subunit E, domain 1"/>
    <property type="match status" value="1"/>
</dbReference>
<dbReference type="PROSITE" id="PS51154">
    <property type="entry name" value="MACRO"/>
    <property type="match status" value="1"/>
</dbReference>
<organism evidence="2 3">
    <name type="scientific">Cryptococcus tetragattii IND107</name>
    <dbReference type="NCBI Taxonomy" id="1296105"/>
    <lineage>
        <taxon>Eukaryota</taxon>
        <taxon>Fungi</taxon>
        <taxon>Dikarya</taxon>
        <taxon>Basidiomycota</taxon>
        <taxon>Agaricomycotina</taxon>
        <taxon>Tremellomycetes</taxon>
        <taxon>Tremellales</taxon>
        <taxon>Cryptococcaceae</taxon>
        <taxon>Cryptococcus</taxon>
        <taxon>Cryptococcus gattii species complex</taxon>
    </lineage>
</organism>
<dbReference type="PANTHER" id="PTHR11106:SF27">
    <property type="entry name" value="MACRO DOMAIN-CONTAINING PROTEIN"/>
    <property type="match status" value="1"/>
</dbReference>
<dbReference type="Proteomes" id="UP000054399">
    <property type="component" value="Unassembled WGS sequence"/>
</dbReference>
<name>A0ABR3BJY9_9TREE</name>
<dbReference type="InterPro" id="IPR043472">
    <property type="entry name" value="Macro_dom-like"/>
</dbReference>
<evidence type="ECO:0000259" key="1">
    <source>
        <dbReference type="PROSITE" id="PS51154"/>
    </source>
</evidence>
<protein>
    <recommendedName>
        <fullName evidence="1">Macro domain-containing protein</fullName>
    </recommendedName>
</protein>
<dbReference type="CDD" id="cd02908">
    <property type="entry name" value="Macro_OAADPr_deacetylase"/>
    <property type="match status" value="1"/>
</dbReference>
<reference evidence="2" key="1">
    <citation type="submission" date="2015-01" db="EMBL/GenBank/DDBJ databases">
        <authorList>
            <consortium name="The Broad Institute Genomics Platform"/>
            <person name="Cuomo C."/>
            <person name="Litvintseva A."/>
            <person name="Chen Y."/>
            <person name="Heitman J."/>
            <person name="Sun S."/>
            <person name="Springer D."/>
            <person name="Dromer F."/>
            <person name="Young S."/>
            <person name="Zeng Q."/>
            <person name="Gargeya S."/>
            <person name="Abouelleil A."/>
            <person name="Alvarado L."/>
            <person name="Chapman S.B."/>
            <person name="Gainer-Dewar J."/>
            <person name="Goldberg J."/>
            <person name="Griggs A."/>
            <person name="Gujja S."/>
            <person name="Hansen M."/>
            <person name="Howarth C."/>
            <person name="Imamovic A."/>
            <person name="Larimer J."/>
            <person name="Murphy C."/>
            <person name="Naylor J."/>
            <person name="Pearson M."/>
            <person name="Priest M."/>
            <person name="Roberts A."/>
            <person name="Saif S."/>
            <person name="Shea T."/>
            <person name="Sykes S."/>
            <person name="Wortman J."/>
            <person name="Nusbaum C."/>
            <person name="Birren B."/>
        </authorList>
    </citation>
    <scope>NUCLEOTIDE SEQUENCE</scope>
    <source>
        <strain evidence="2">IND107</strain>
    </source>
</reference>
<accession>A0ABR3BJY9</accession>
<keyword evidence="3" id="KW-1185">Reference proteome</keyword>
<dbReference type="InterPro" id="IPR002589">
    <property type="entry name" value="Macro_dom"/>
</dbReference>
<evidence type="ECO:0000313" key="3">
    <source>
        <dbReference type="Proteomes" id="UP000054399"/>
    </source>
</evidence>
<dbReference type="RefSeq" id="XP_066611494.1">
    <property type="nucleotide sequence ID" value="XM_066760190.1"/>
</dbReference>
<dbReference type="EMBL" id="ATAM02000011">
    <property type="protein sequence ID" value="KAL0242112.1"/>
    <property type="molecule type" value="Genomic_DNA"/>
</dbReference>
<dbReference type="SMART" id="SM00506">
    <property type="entry name" value="A1pp"/>
    <property type="match status" value="1"/>
</dbReference>
<comment type="caution">
    <text evidence="2">The sequence shown here is derived from an EMBL/GenBank/DDBJ whole genome shotgun (WGS) entry which is preliminary data.</text>
</comment>
<proteinExistence type="predicted"/>
<dbReference type="SUPFAM" id="SSF52949">
    <property type="entry name" value="Macro domain-like"/>
    <property type="match status" value="1"/>
</dbReference>
<sequence length="246" mass="26757">MTRNATSLRPSLTHILHNPLARSHIHMRTSTSPADIPTLSQLYHDQNLKSATAKASKYAFNKQLNDRISIWRGDITKLEAEVIVNAANSSLLGGGGVDGAIHQAAGKQLLEECKTLGGAQTGETKFTNAYNLPSRKIAHTVGPIYPSHSPHRAAQLLKSCYKTSLEGCRDLGGGVIGFSSISTGVYGYPIKDATHIALETTRQFLEQDNTITRVIYVVFSKRDQDVYQEIVPEYFPPGPEHGDGSG</sequence>
<evidence type="ECO:0000313" key="2">
    <source>
        <dbReference type="EMBL" id="KAL0242112.1"/>
    </source>
</evidence>
<dbReference type="GeneID" id="91992595"/>